<sequence>MEPNQPGQSGPSSDESQADDDGLMPAASDEECSRSDSPPDEQDNNTNYTSMSDDDTLTDIGSSFETAASVQPCPCMDAWPHSPDAWVFHLAMEHCHHWGEKHMATIRRHLSLPAETTPEAIESFLSENLTVIRHLADGTVSHPD</sequence>
<comment type="caution">
    <text evidence="2">The sequence shown here is derived from an EMBL/GenBank/DDBJ whole genome shotgun (WGS) entry which is preliminary data.</text>
</comment>
<gene>
    <name evidence="2" type="ORF">AAL_03634</name>
</gene>
<protein>
    <submittedName>
        <fullName evidence="2">Uncharacterized protein</fullName>
    </submittedName>
</protein>
<feature type="region of interest" description="Disordered" evidence="1">
    <location>
        <begin position="1"/>
        <end position="63"/>
    </location>
</feature>
<accession>A0A166PLZ0</accession>
<name>A0A166PLZ0_9HYPO</name>
<dbReference type="EMBL" id="AZGY01000006">
    <property type="protein sequence ID" value="KZZ97670.1"/>
    <property type="molecule type" value="Genomic_DNA"/>
</dbReference>
<reference evidence="2 3" key="1">
    <citation type="journal article" date="2016" name="Genome Biol. Evol.">
        <title>Divergent and convergent evolution of fungal pathogenicity.</title>
        <authorList>
            <person name="Shang Y."/>
            <person name="Xiao G."/>
            <person name="Zheng P."/>
            <person name="Cen K."/>
            <person name="Zhan S."/>
            <person name="Wang C."/>
        </authorList>
    </citation>
    <scope>NUCLEOTIDE SEQUENCE [LARGE SCALE GENOMIC DNA]</scope>
    <source>
        <strain evidence="2 3">RCEF 2490</strain>
    </source>
</reference>
<evidence type="ECO:0000313" key="3">
    <source>
        <dbReference type="Proteomes" id="UP000078544"/>
    </source>
</evidence>
<feature type="compositionally biased region" description="Polar residues" evidence="1">
    <location>
        <begin position="1"/>
        <end position="15"/>
    </location>
</feature>
<evidence type="ECO:0000313" key="2">
    <source>
        <dbReference type="EMBL" id="KZZ97670.1"/>
    </source>
</evidence>
<proteinExistence type="predicted"/>
<organism evidence="2 3">
    <name type="scientific">Moelleriella libera RCEF 2490</name>
    <dbReference type="NCBI Taxonomy" id="1081109"/>
    <lineage>
        <taxon>Eukaryota</taxon>
        <taxon>Fungi</taxon>
        <taxon>Dikarya</taxon>
        <taxon>Ascomycota</taxon>
        <taxon>Pezizomycotina</taxon>
        <taxon>Sordariomycetes</taxon>
        <taxon>Hypocreomycetidae</taxon>
        <taxon>Hypocreales</taxon>
        <taxon>Clavicipitaceae</taxon>
        <taxon>Moelleriella</taxon>
    </lineage>
</organism>
<keyword evidence="3" id="KW-1185">Reference proteome</keyword>
<dbReference type="Proteomes" id="UP000078544">
    <property type="component" value="Unassembled WGS sequence"/>
</dbReference>
<evidence type="ECO:0000256" key="1">
    <source>
        <dbReference type="SAM" id="MobiDB-lite"/>
    </source>
</evidence>
<dbReference type="AlphaFoldDB" id="A0A166PLZ0"/>